<dbReference type="InterPro" id="IPR008962">
    <property type="entry name" value="PapD-like_sf"/>
</dbReference>
<proteinExistence type="predicted"/>
<dbReference type="RefSeq" id="WP_246337164.1">
    <property type="nucleotide sequence ID" value="NZ_BAABBG010000022.1"/>
</dbReference>
<evidence type="ECO:0000313" key="2">
    <source>
        <dbReference type="Proteomes" id="UP000581447"/>
    </source>
</evidence>
<protein>
    <submittedName>
        <fullName evidence="1">P pilus assembly chaperone PapD</fullName>
    </submittedName>
</protein>
<evidence type="ECO:0000313" key="1">
    <source>
        <dbReference type="EMBL" id="MBB3943760.1"/>
    </source>
</evidence>
<gene>
    <name evidence="1" type="ORF">GGR91_002024</name>
</gene>
<organism evidence="1 2">
    <name type="scientific">Sphingorhabdus rigui</name>
    <dbReference type="NCBI Taxonomy" id="1282858"/>
    <lineage>
        <taxon>Bacteria</taxon>
        <taxon>Pseudomonadati</taxon>
        <taxon>Pseudomonadota</taxon>
        <taxon>Alphaproteobacteria</taxon>
        <taxon>Sphingomonadales</taxon>
        <taxon>Sphingomonadaceae</taxon>
        <taxon>Sphingorhabdus</taxon>
    </lineage>
</organism>
<dbReference type="Proteomes" id="UP000581447">
    <property type="component" value="Unassembled WGS sequence"/>
</dbReference>
<dbReference type="EMBL" id="JACIEA010000003">
    <property type="protein sequence ID" value="MBB3943760.1"/>
    <property type="molecule type" value="Genomic_DNA"/>
</dbReference>
<dbReference type="SUPFAM" id="SSF49354">
    <property type="entry name" value="PapD-like"/>
    <property type="match status" value="1"/>
</dbReference>
<comment type="caution">
    <text evidence="1">The sequence shown here is derived from an EMBL/GenBank/DDBJ whole genome shotgun (WGS) entry which is preliminary data.</text>
</comment>
<name>A0A840B4E9_9SPHN</name>
<keyword evidence="2" id="KW-1185">Reference proteome</keyword>
<sequence length="284" mass="30880">MFELLEEARWLTALKCVTLALLFPISFVMPLTPAYAAGDLLIAPTRVILDGRRGTEVILNNIGDEEATYRITLELRRMNAQGRLDDVDLEKATDQEKSALDVIRYAPRRVTLPPNQPQSIRIGLQPNDGLADGEYRAHMLFRAIPKAAPAAPAASPTEGLKIQITPIYGISIPVIVRKGNVYATAALANVRIGKDNEGPTLEFDMNRSGNRSLFGEIHVTKPGLSEPLHVSKGIAIYPEISQRVVSIPLSPALAAQVRGDIIISYYEAPEAGGGLISQVRTVLP</sequence>
<accession>A0A840B4E9</accession>
<dbReference type="AlphaFoldDB" id="A0A840B4E9"/>
<reference evidence="1 2" key="1">
    <citation type="submission" date="2020-08" db="EMBL/GenBank/DDBJ databases">
        <title>Genomic Encyclopedia of Type Strains, Phase IV (KMG-IV): sequencing the most valuable type-strain genomes for metagenomic binning, comparative biology and taxonomic classification.</title>
        <authorList>
            <person name="Goeker M."/>
        </authorList>
    </citation>
    <scope>NUCLEOTIDE SEQUENCE [LARGE SCALE GENOMIC DNA]</scope>
    <source>
        <strain evidence="1 2">DSM 29050</strain>
    </source>
</reference>